<gene>
    <name evidence="1" type="ORF">PGLA2088_LOCUS14948</name>
</gene>
<comment type="caution">
    <text evidence="1">The sequence shown here is derived from an EMBL/GenBank/DDBJ whole genome shotgun (WGS) entry which is preliminary data.</text>
</comment>
<evidence type="ECO:0000313" key="2">
    <source>
        <dbReference type="Proteomes" id="UP000626109"/>
    </source>
</evidence>
<proteinExistence type="predicted"/>
<reference evidence="1" key="1">
    <citation type="submission" date="2021-02" db="EMBL/GenBank/DDBJ databases">
        <authorList>
            <person name="Dougan E. K."/>
            <person name="Rhodes N."/>
            <person name="Thang M."/>
            <person name="Chan C."/>
        </authorList>
    </citation>
    <scope>NUCLEOTIDE SEQUENCE</scope>
</reference>
<name>A0A813J4R5_POLGL</name>
<organism evidence="1 2">
    <name type="scientific">Polarella glacialis</name>
    <name type="common">Dinoflagellate</name>
    <dbReference type="NCBI Taxonomy" id="89957"/>
    <lineage>
        <taxon>Eukaryota</taxon>
        <taxon>Sar</taxon>
        <taxon>Alveolata</taxon>
        <taxon>Dinophyceae</taxon>
        <taxon>Suessiales</taxon>
        <taxon>Suessiaceae</taxon>
        <taxon>Polarella</taxon>
    </lineage>
</organism>
<feature type="non-terminal residue" evidence="1">
    <location>
        <position position="103"/>
    </location>
</feature>
<evidence type="ECO:0000313" key="1">
    <source>
        <dbReference type="EMBL" id="CAE8662595.1"/>
    </source>
</evidence>
<dbReference type="EMBL" id="CAJNNW010018237">
    <property type="protein sequence ID" value="CAE8662595.1"/>
    <property type="molecule type" value="Genomic_DNA"/>
</dbReference>
<accession>A0A813J4R5</accession>
<dbReference type="Proteomes" id="UP000626109">
    <property type="component" value="Unassembled WGS sequence"/>
</dbReference>
<dbReference type="AlphaFoldDB" id="A0A813J4R5"/>
<sequence length="103" mass="11035">LTTVPAEPSTGPLEWGSAHHVKAWRFEIRGSCFAEAPVILCDDQGLFRAQLHRSSSYLILHIRVLGAEASGCESGPALDEFSSRAGAICTPRGLATPMVSLQE</sequence>
<feature type="non-terminal residue" evidence="1">
    <location>
        <position position="1"/>
    </location>
</feature>
<protein>
    <submittedName>
        <fullName evidence="1">Uncharacterized protein</fullName>
    </submittedName>
</protein>